<feature type="domain" description="Nudix hydrolase" evidence="3">
    <location>
        <begin position="3"/>
        <end position="134"/>
    </location>
</feature>
<dbReference type="SUPFAM" id="SSF55811">
    <property type="entry name" value="Nudix"/>
    <property type="match status" value="1"/>
</dbReference>
<dbReference type="Pfam" id="PF00293">
    <property type="entry name" value="NUDIX"/>
    <property type="match status" value="1"/>
</dbReference>
<evidence type="ECO:0000313" key="4">
    <source>
        <dbReference type="EMBL" id="NMU30113.1"/>
    </source>
</evidence>
<dbReference type="InterPro" id="IPR015797">
    <property type="entry name" value="NUDIX_hydrolase-like_dom_sf"/>
</dbReference>
<dbReference type="PRINTS" id="PR00502">
    <property type="entry name" value="NUDIXFAMILY"/>
</dbReference>
<evidence type="ECO:0000256" key="2">
    <source>
        <dbReference type="ARBA" id="ARBA00022801"/>
    </source>
</evidence>
<dbReference type="EMBL" id="JABCLD010002361">
    <property type="protein sequence ID" value="NMU30113.1"/>
    <property type="molecule type" value="Genomic_DNA"/>
</dbReference>
<dbReference type="InterPro" id="IPR020476">
    <property type="entry name" value="Nudix_hydrolase"/>
</dbReference>
<dbReference type="PANTHER" id="PTHR43046:SF14">
    <property type="entry name" value="MUTT_NUDIX FAMILY PROTEIN"/>
    <property type="match status" value="1"/>
</dbReference>
<dbReference type="Proteomes" id="UP000555836">
    <property type="component" value="Unassembled WGS sequence"/>
</dbReference>
<accession>A0A7Y0SC17</accession>
<comment type="cofactor">
    <cofactor evidence="1">
        <name>Mg(2+)</name>
        <dbReference type="ChEBI" id="CHEBI:18420"/>
    </cofactor>
</comment>
<dbReference type="InterPro" id="IPR000086">
    <property type="entry name" value="NUDIX_hydrolase_dom"/>
</dbReference>
<dbReference type="PROSITE" id="PS51462">
    <property type="entry name" value="NUDIX"/>
    <property type="match status" value="1"/>
</dbReference>
<keyword evidence="2" id="KW-0378">Hydrolase</keyword>
<comment type="caution">
    <text evidence="4">The sequence shown here is derived from an EMBL/GenBank/DDBJ whole genome shotgun (WGS) entry which is preliminary data.</text>
</comment>
<dbReference type="RefSeq" id="WP_269665883.1">
    <property type="nucleotide sequence ID" value="NZ_CP138328.1"/>
</dbReference>
<sequence length="139" mass="16347">MQLLQRASLILVNHQQELLLIQRFQNDRHYWVFPGGSVEVGEQPVEAAKREALEETSLELNGVQKVFEIENQGRLETYFLSYVGNSKVKLGVGPEQTRQSDVNQYHLKWVRLDQLHTIPLYPEQAKVFCLDNEEWFYDR</sequence>
<dbReference type="AlphaFoldDB" id="A0A7Y0SC17"/>
<dbReference type="GO" id="GO:0016787">
    <property type="term" value="F:hydrolase activity"/>
    <property type="evidence" value="ECO:0007669"/>
    <property type="project" value="UniProtKB-KW"/>
</dbReference>
<evidence type="ECO:0000259" key="3">
    <source>
        <dbReference type="PROSITE" id="PS51462"/>
    </source>
</evidence>
<evidence type="ECO:0000313" key="5">
    <source>
        <dbReference type="Proteomes" id="UP000555836"/>
    </source>
</evidence>
<protein>
    <submittedName>
        <fullName evidence="4">NUDIX domain-containing protein</fullName>
    </submittedName>
</protein>
<reference evidence="4 5" key="1">
    <citation type="submission" date="2020-04" db="EMBL/GenBank/DDBJ databases">
        <title>Whole-genome sequencing of Vibrio spp. from China reveals different genetic environments of blaCTX-M-14 among diverse lineages.</title>
        <authorList>
            <person name="Zheng Z."/>
            <person name="Ye L."/>
            <person name="Chen S."/>
        </authorList>
    </citation>
    <scope>NUCLEOTIDE SEQUENCE [LARGE SCALE GENOMIC DNA]</scope>
    <source>
        <strain evidence="4 5">Vb0574</strain>
    </source>
</reference>
<organism evidence="4 5">
    <name type="scientific">Vibrio parahaemolyticus</name>
    <dbReference type="NCBI Taxonomy" id="670"/>
    <lineage>
        <taxon>Bacteria</taxon>
        <taxon>Pseudomonadati</taxon>
        <taxon>Pseudomonadota</taxon>
        <taxon>Gammaproteobacteria</taxon>
        <taxon>Vibrionales</taxon>
        <taxon>Vibrionaceae</taxon>
        <taxon>Vibrio</taxon>
    </lineage>
</organism>
<dbReference type="Gene3D" id="3.90.79.10">
    <property type="entry name" value="Nucleoside Triphosphate Pyrophosphohydrolase"/>
    <property type="match status" value="1"/>
</dbReference>
<evidence type="ECO:0000256" key="1">
    <source>
        <dbReference type="ARBA" id="ARBA00001946"/>
    </source>
</evidence>
<gene>
    <name evidence="4" type="ORF">HKB21_31375</name>
</gene>
<dbReference type="PANTHER" id="PTHR43046">
    <property type="entry name" value="GDP-MANNOSE MANNOSYL HYDROLASE"/>
    <property type="match status" value="1"/>
</dbReference>
<name>A0A7Y0SC17_VIBPH</name>
<proteinExistence type="predicted"/>